<name>A0A448YJ32_BRENA</name>
<keyword evidence="8" id="KW-1185">Reference proteome</keyword>
<dbReference type="PANTHER" id="PTHR46468:SF1">
    <property type="entry name" value="SENTRIN-SPECIFIC PROTEASE 8"/>
    <property type="match status" value="1"/>
</dbReference>
<dbReference type="SUPFAM" id="SSF54001">
    <property type="entry name" value="Cysteine proteinases"/>
    <property type="match status" value="1"/>
</dbReference>
<evidence type="ECO:0000256" key="2">
    <source>
        <dbReference type="ARBA" id="ARBA00022670"/>
    </source>
</evidence>
<feature type="domain" description="Ubiquitin-like protease family profile" evidence="6">
    <location>
        <begin position="116"/>
        <end position="290"/>
    </location>
</feature>
<sequence>MGLLKDTAYISQSDYSEDDLTTHTSLFGKELSSDDDCLEERGGKHRLRKNKKRLTKLERKDLKQQKRKLRQEKRFGKRRRNDDYSDNGSKVAHLKKLFEEAMEMIDGPRTLKFTNIILRKEDLEALLDDEWLDDNVIGFIYEYLNATQTIPTLRRRIKYGGEDMINNSVILLLPTFSFLLANDTNPLGLKDALPNLETASFIFMPVNDNIDFDVAEGGSHWSLILFCPKDRKAFIYDSLYEANETESLQLVRNTEKLLNIKMDVITDKHTPQQINGSDCGVLASAITALLLDRIINVEDNTMINLSLRDVAISAVDARIFILATIVGLMREEREEGGEERRTWEE</sequence>
<evidence type="ECO:0000313" key="7">
    <source>
        <dbReference type="EMBL" id="VEU20954.1"/>
    </source>
</evidence>
<dbReference type="EMBL" id="CAACVR010000008">
    <property type="protein sequence ID" value="VEU20954.1"/>
    <property type="molecule type" value="Genomic_DNA"/>
</dbReference>
<dbReference type="GO" id="GO:0008234">
    <property type="term" value="F:cysteine-type peptidase activity"/>
    <property type="evidence" value="ECO:0007669"/>
    <property type="project" value="UniProtKB-KW"/>
</dbReference>
<dbReference type="InParanoid" id="A0A448YJ32"/>
<dbReference type="PANTHER" id="PTHR46468">
    <property type="entry name" value="SENTRIN-SPECIFIC PROTEASE 8"/>
    <property type="match status" value="1"/>
</dbReference>
<dbReference type="InterPro" id="IPR003653">
    <property type="entry name" value="Peptidase_C48_C"/>
</dbReference>
<evidence type="ECO:0000256" key="3">
    <source>
        <dbReference type="ARBA" id="ARBA00022801"/>
    </source>
</evidence>
<proteinExistence type="inferred from homology"/>
<keyword evidence="3" id="KW-0378">Hydrolase</keyword>
<feature type="compositionally biased region" description="Basic residues" evidence="5">
    <location>
        <begin position="65"/>
        <end position="79"/>
    </location>
</feature>
<gene>
    <name evidence="7" type="ORF">BRENAR_LOCUS1689</name>
</gene>
<dbReference type="GO" id="GO:0000338">
    <property type="term" value="P:protein deneddylation"/>
    <property type="evidence" value="ECO:0007669"/>
    <property type="project" value="TreeGrafter"/>
</dbReference>
<dbReference type="InterPro" id="IPR044613">
    <property type="entry name" value="Nep1/2-like"/>
</dbReference>
<dbReference type="Gene3D" id="3.40.395.10">
    <property type="entry name" value="Adenoviral Proteinase, Chain A"/>
    <property type="match status" value="1"/>
</dbReference>
<dbReference type="AlphaFoldDB" id="A0A448YJ32"/>
<keyword evidence="4" id="KW-0788">Thiol protease</keyword>
<dbReference type="Proteomes" id="UP000290900">
    <property type="component" value="Unassembled WGS sequence"/>
</dbReference>
<organism evidence="7 8">
    <name type="scientific">Brettanomyces naardenensis</name>
    <name type="common">Yeast</name>
    <dbReference type="NCBI Taxonomy" id="13370"/>
    <lineage>
        <taxon>Eukaryota</taxon>
        <taxon>Fungi</taxon>
        <taxon>Dikarya</taxon>
        <taxon>Ascomycota</taxon>
        <taxon>Saccharomycotina</taxon>
        <taxon>Pichiomycetes</taxon>
        <taxon>Pichiales</taxon>
        <taxon>Pichiaceae</taxon>
        <taxon>Brettanomyces</taxon>
    </lineage>
</organism>
<evidence type="ECO:0000259" key="6">
    <source>
        <dbReference type="PROSITE" id="PS50600"/>
    </source>
</evidence>
<accession>A0A448YJ32</accession>
<protein>
    <submittedName>
        <fullName evidence="7">DEKNAAC101900</fullName>
    </submittedName>
</protein>
<keyword evidence="2" id="KW-0645">Protease</keyword>
<dbReference type="PROSITE" id="PS50600">
    <property type="entry name" value="ULP_PROTEASE"/>
    <property type="match status" value="1"/>
</dbReference>
<reference evidence="7 8" key="1">
    <citation type="submission" date="2018-12" db="EMBL/GenBank/DDBJ databases">
        <authorList>
            <person name="Tiukova I."/>
            <person name="Dainat J."/>
        </authorList>
    </citation>
    <scope>NUCLEOTIDE SEQUENCE [LARGE SCALE GENOMIC DNA]</scope>
</reference>
<feature type="region of interest" description="Disordered" evidence="5">
    <location>
        <begin position="60"/>
        <end position="88"/>
    </location>
</feature>
<dbReference type="GO" id="GO:0019784">
    <property type="term" value="F:deNEDDylase activity"/>
    <property type="evidence" value="ECO:0007669"/>
    <property type="project" value="InterPro"/>
</dbReference>
<dbReference type="InterPro" id="IPR038765">
    <property type="entry name" value="Papain-like_cys_pep_sf"/>
</dbReference>
<evidence type="ECO:0000256" key="1">
    <source>
        <dbReference type="ARBA" id="ARBA00005234"/>
    </source>
</evidence>
<evidence type="ECO:0000256" key="4">
    <source>
        <dbReference type="ARBA" id="ARBA00022807"/>
    </source>
</evidence>
<dbReference type="OrthoDB" id="5065855at2759"/>
<comment type="similarity">
    <text evidence="1">Belongs to the peptidase C48 family.</text>
</comment>
<evidence type="ECO:0000256" key="5">
    <source>
        <dbReference type="SAM" id="MobiDB-lite"/>
    </source>
</evidence>
<evidence type="ECO:0000313" key="8">
    <source>
        <dbReference type="Proteomes" id="UP000290900"/>
    </source>
</evidence>
<dbReference type="STRING" id="13370.A0A448YJ32"/>
<dbReference type="Pfam" id="PF02902">
    <property type="entry name" value="Peptidase_C48"/>
    <property type="match status" value="1"/>
</dbReference>
<dbReference type="GO" id="GO:0006508">
    <property type="term" value="P:proteolysis"/>
    <property type="evidence" value="ECO:0007669"/>
    <property type="project" value="UniProtKB-KW"/>
</dbReference>